<keyword evidence="4" id="KW-0804">Transcription</keyword>
<dbReference type="GO" id="GO:0003700">
    <property type="term" value="F:DNA-binding transcription factor activity"/>
    <property type="evidence" value="ECO:0007669"/>
    <property type="project" value="InterPro"/>
</dbReference>
<feature type="compositionally biased region" description="Basic and acidic residues" evidence="6">
    <location>
        <begin position="404"/>
        <end position="426"/>
    </location>
</feature>
<evidence type="ECO:0000256" key="5">
    <source>
        <dbReference type="ARBA" id="ARBA00023242"/>
    </source>
</evidence>
<evidence type="ECO:0000256" key="3">
    <source>
        <dbReference type="ARBA" id="ARBA00023125"/>
    </source>
</evidence>
<keyword evidence="5" id="KW-0539">Nucleus</keyword>
<feature type="region of interest" description="Disordered" evidence="6">
    <location>
        <begin position="386"/>
        <end position="460"/>
    </location>
</feature>
<feature type="compositionally biased region" description="Polar residues" evidence="6">
    <location>
        <begin position="37"/>
        <end position="49"/>
    </location>
</feature>
<comment type="subcellular location">
    <subcellularLocation>
        <location evidence="1">Nucleus</location>
    </subcellularLocation>
</comment>
<feature type="domain" description="AP2/ERF" evidence="7">
    <location>
        <begin position="205"/>
        <end position="257"/>
    </location>
</feature>
<dbReference type="GO" id="GO:0003677">
    <property type="term" value="F:DNA binding"/>
    <property type="evidence" value="ECO:0007669"/>
    <property type="project" value="UniProtKB-KW"/>
</dbReference>
<evidence type="ECO:0000256" key="4">
    <source>
        <dbReference type="ARBA" id="ARBA00023163"/>
    </source>
</evidence>
<dbReference type="Pfam" id="PF00847">
    <property type="entry name" value="AP2"/>
    <property type="match status" value="3"/>
</dbReference>
<evidence type="ECO:0000313" key="8">
    <source>
        <dbReference type="EMBL" id="CEM17029.1"/>
    </source>
</evidence>
<evidence type="ECO:0000256" key="2">
    <source>
        <dbReference type="ARBA" id="ARBA00023015"/>
    </source>
</evidence>
<organism evidence="8 9">
    <name type="scientific">Vitrella brassicaformis (strain CCMP3155)</name>
    <dbReference type="NCBI Taxonomy" id="1169540"/>
    <lineage>
        <taxon>Eukaryota</taxon>
        <taxon>Sar</taxon>
        <taxon>Alveolata</taxon>
        <taxon>Colpodellida</taxon>
        <taxon>Vitrellaceae</taxon>
        <taxon>Vitrella</taxon>
    </lineage>
</organism>
<feature type="compositionally biased region" description="Polar residues" evidence="6">
    <location>
        <begin position="16"/>
        <end position="25"/>
    </location>
</feature>
<dbReference type="EMBL" id="CDMY01000488">
    <property type="protein sequence ID" value="CEM17029.1"/>
    <property type="molecule type" value="Genomic_DNA"/>
</dbReference>
<feature type="compositionally biased region" description="Basic and acidic residues" evidence="6">
    <location>
        <begin position="626"/>
        <end position="638"/>
    </location>
</feature>
<feature type="region of interest" description="Disordered" evidence="6">
    <location>
        <begin position="245"/>
        <end position="317"/>
    </location>
</feature>
<feature type="compositionally biased region" description="Polar residues" evidence="6">
    <location>
        <begin position="294"/>
        <end position="309"/>
    </location>
</feature>
<dbReference type="GO" id="GO:0005634">
    <property type="term" value="C:nucleus"/>
    <property type="evidence" value="ECO:0007669"/>
    <property type="project" value="UniProtKB-SubCell"/>
</dbReference>
<feature type="domain" description="AP2/ERF" evidence="7">
    <location>
        <begin position="722"/>
        <end position="775"/>
    </location>
</feature>
<evidence type="ECO:0000313" key="9">
    <source>
        <dbReference type="Proteomes" id="UP000041254"/>
    </source>
</evidence>
<dbReference type="VEuPathDB" id="CryptoDB:Vbra_21575"/>
<evidence type="ECO:0000259" key="7">
    <source>
        <dbReference type="Pfam" id="PF00847"/>
    </source>
</evidence>
<feature type="compositionally biased region" description="Basic residues" evidence="6">
    <location>
        <begin position="248"/>
        <end position="257"/>
    </location>
</feature>
<dbReference type="AlphaFoldDB" id="A0A0G4FRT4"/>
<reference evidence="8 9" key="1">
    <citation type="submission" date="2014-11" db="EMBL/GenBank/DDBJ databases">
        <authorList>
            <person name="Zhu J."/>
            <person name="Qi W."/>
            <person name="Song R."/>
        </authorList>
    </citation>
    <scope>NUCLEOTIDE SEQUENCE [LARGE SCALE GENOMIC DNA]</scope>
</reference>
<dbReference type="OrthoDB" id="10279892at2759"/>
<name>A0A0G4FRT4_VITBC</name>
<keyword evidence="3" id="KW-0238">DNA-binding</keyword>
<feature type="compositionally biased region" description="Basic and acidic residues" evidence="6">
    <location>
        <begin position="649"/>
        <end position="659"/>
    </location>
</feature>
<accession>A0A0G4FRT4</accession>
<protein>
    <recommendedName>
        <fullName evidence="7">AP2/ERF domain-containing protein</fullName>
    </recommendedName>
</protein>
<dbReference type="Gene3D" id="1.20.5.2050">
    <property type="match status" value="4"/>
</dbReference>
<sequence>MQQPTVEQPSAADRGQASTERGTSAEVTYLDAGQLTVQNEAMTEGQTPHASEAAPSEAGLGKVRHRRGDKSSVAGVDPRSSSPHSRRRPKAGNLRDGASVSAGDVWSPSCMSNPRWAADSDSKAGSKGKTVITKSEDQSDVAGVSWCSARQSWRASWWEKKKYKTRFFCVNEHGYDRAKALAEQHRRELETAGRAAVRKRSKYQSGVRGVFYHKGNNAWAATWQESGRQKKKSFSIRHLGYEGGKRAAISHRRKMEKRHYEYRPATSPPPPSFELDDDSRPPIRTSKRRRNGTMDHSSTADDTQPTDSNGRPAGESAAAITRLDATSDAAALAILLEGVRASDPESGGRYEIVTVTVAGQKTRAILWMPTGVDVPSGRGVTAKAMTAPLPSTEERSEPLPLPLPHDDASTAAHRNNECTDPEEHHTPSSSVDGHGGHNGRGASADRSPPPKRLCGPAGHQVAGEVTGDALARALVRWMRDEQPGDFHASDRGGIGISWRNNYSYEAYFWDNDASTTVDLRQFLVGCGASPEAIFTAFRDAVEYRNALHRSHVGGRAMAIDLSWLQRAQQGVGQMDGGMREGQFGCSPPPQRRKRTKRPSHDPFLDPSPPSRFPRSSFPRLPGRPPGRREGDATEDRGGRQRKSVARAARRSDSCDDHNDGSSSSSPEPRQRPKAANLRDGALVSAGDVPSPVYASNPQWAPDTDENTSTRATVITKSEHQSDVTGVAWHEKQQRWMAFWYEKGDPKQKQKLFYVKDHGFDGAKALAEEHRREMERTGRAVVRKRSAHQSGVRGVSYHKGSNSWMASWQVDGKQKVQLFSVRQLGYEGAKQAAIAHHRAMEERHYTFKDKAATKGS</sequence>
<feature type="region of interest" description="Disordered" evidence="6">
    <location>
        <begin position="1"/>
        <end position="25"/>
    </location>
</feature>
<feature type="region of interest" description="Disordered" evidence="6">
    <location>
        <begin position="570"/>
        <end position="709"/>
    </location>
</feature>
<keyword evidence="2" id="KW-0805">Transcription regulation</keyword>
<feature type="domain" description="AP2/ERF" evidence="7">
    <location>
        <begin position="789"/>
        <end position="841"/>
    </location>
</feature>
<feature type="region of interest" description="Disordered" evidence="6">
    <location>
        <begin position="37"/>
        <end position="131"/>
    </location>
</feature>
<keyword evidence="9" id="KW-1185">Reference proteome</keyword>
<dbReference type="InterPro" id="IPR001471">
    <property type="entry name" value="AP2/ERF_dom"/>
</dbReference>
<evidence type="ECO:0000256" key="1">
    <source>
        <dbReference type="ARBA" id="ARBA00004123"/>
    </source>
</evidence>
<gene>
    <name evidence="8" type="ORF">Vbra_21575</name>
</gene>
<evidence type="ECO:0000256" key="6">
    <source>
        <dbReference type="SAM" id="MobiDB-lite"/>
    </source>
</evidence>
<feature type="compositionally biased region" description="Basic residues" evidence="6">
    <location>
        <begin position="639"/>
        <end position="648"/>
    </location>
</feature>
<proteinExistence type="predicted"/>
<dbReference type="PhylomeDB" id="A0A0G4FRT4"/>
<dbReference type="Proteomes" id="UP000041254">
    <property type="component" value="Unassembled WGS sequence"/>
</dbReference>
<dbReference type="InParanoid" id="A0A0G4FRT4"/>